<dbReference type="EMBL" id="CP003600">
    <property type="protein sequence ID" value="AFY94559.1"/>
    <property type="molecule type" value="Genomic_DNA"/>
</dbReference>
<dbReference type="AlphaFoldDB" id="K9UK29"/>
<dbReference type="KEGG" id="cmp:Cha6605_3570"/>
<sequence>MKIQLKRNFNPHSPRLRCVVCESQFASGKLRTLLCHQDESIAGDICMDCLGQGANYIQQQLKARAIVLLQQPWRDDISPSPHKQALELWELANSHLILPSIYQRLWQRLLIFAAATKDLGLAKRGSSNRRAQQSKLPTVTFLEEEPYSGKDN</sequence>
<dbReference type="OrthoDB" id="516169at2"/>
<evidence type="ECO:0000313" key="3">
    <source>
        <dbReference type="Proteomes" id="UP000010366"/>
    </source>
</evidence>
<organism evidence="2 3">
    <name type="scientific">Chamaesiphon minutus (strain ATCC 27169 / PCC 6605)</name>
    <dbReference type="NCBI Taxonomy" id="1173020"/>
    <lineage>
        <taxon>Bacteria</taxon>
        <taxon>Bacillati</taxon>
        <taxon>Cyanobacteriota</taxon>
        <taxon>Cyanophyceae</taxon>
        <taxon>Gomontiellales</taxon>
        <taxon>Chamaesiphonaceae</taxon>
        <taxon>Chamaesiphon</taxon>
    </lineage>
</organism>
<dbReference type="RefSeq" id="WP_015160685.1">
    <property type="nucleotide sequence ID" value="NC_019697.1"/>
</dbReference>
<accession>K9UK29</accession>
<feature type="region of interest" description="Disordered" evidence="1">
    <location>
        <begin position="123"/>
        <end position="152"/>
    </location>
</feature>
<dbReference type="eggNOG" id="ENOG502ZH0E">
    <property type="taxonomic scope" value="Bacteria"/>
</dbReference>
<proteinExistence type="predicted"/>
<evidence type="ECO:0000313" key="2">
    <source>
        <dbReference type="EMBL" id="AFY94559.1"/>
    </source>
</evidence>
<name>K9UK29_CHAP6</name>
<gene>
    <name evidence="2" type="ORF">Cha6605_3570</name>
</gene>
<feature type="compositionally biased region" description="Polar residues" evidence="1">
    <location>
        <begin position="128"/>
        <end position="137"/>
    </location>
</feature>
<keyword evidence="3" id="KW-1185">Reference proteome</keyword>
<reference evidence="2 3" key="1">
    <citation type="submission" date="2012-05" db="EMBL/GenBank/DDBJ databases">
        <title>Finished chromosome of genome of Chamaesiphon sp. PCC 6605.</title>
        <authorList>
            <consortium name="US DOE Joint Genome Institute"/>
            <person name="Gugger M."/>
            <person name="Coursin T."/>
            <person name="Rippka R."/>
            <person name="Tandeau De Marsac N."/>
            <person name="Huntemann M."/>
            <person name="Wei C.-L."/>
            <person name="Han J."/>
            <person name="Detter J.C."/>
            <person name="Han C."/>
            <person name="Tapia R."/>
            <person name="Chen A."/>
            <person name="Kyrpides N."/>
            <person name="Mavromatis K."/>
            <person name="Markowitz V."/>
            <person name="Szeto E."/>
            <person name="Ivanova N."/>
            <person name="Pagani I."/>
            <person name="Pati A."/>
            <person name="Goodwin L."/>
            <person name="Nordberg H.P."/>
            <person name="Cantor M.N."/>
            <person name="Hua S.X."/>
            <person name="Woyke T."/>
            <person name="Kerfeld C.A."/>
        </authorList>
    </citation>
    <scope>NUCLEOTIDE SEQUENCE [LARGE SCALE GENOMIC DNA]</scope>
    <source>
        <strain evidence="3">ATCC 27169 / PCC 6605</strain>
    </source>
</reference>
<protein>
    <submittedName>
        <fullName evidence="2">Uncharacterized protein</fullName>
    </submittedName>
</protein>
<dbReference type="Proteomes" id="UP000010366">
    <property type="component" value="Chromosome"/>
</dbReference>
<dbReference type="HOGENOM" id="CLU_1719066_0_0_3"/>
<evidence type="ECO:0000256" key="1">
    <source>
        <dbReference type="SAM" id="MobiDB-lite"/>
    </source>
</evidence>